<feature type="region of interest" description="Disordered" evidence="1">
    <location>
        <begin position="32"/>
        <end position="53"/>
    </location>
</feature>
<name>A0A2T0LAV3_9BACL</name>
<protein>
    <submittedName>
        <fullName evidence="2">Uncharacterized protein</fullName>
    </submittedName>
</protein>
<keyword evidence="3" id="KW-1185">Reference proteome</keyword>
<dbReference type="Proteomes" id="UP000237797">
    <property type="component" value="Unassembled WGS sequence"/>
</dbReference>
<organism evidence="2 3">
    <name type="scientific">Planifilum fimeticola</name>
    <dbReference type="NCBI Taxonomy" id="201975"/>
    <lineage>
        <taxon>Bacteria</taxon>
        <taxon>Bacillati</taxon>
        <taxon>Bacillota</taxon>
        <taxon>Bacilli</taxon>
        <taxon>Bacillales</taxon>
        <taxon>Thermoactinomycetaceae</taxon>
        <taxon>Planifilum</taxon>
    </lineage>
</organism>
<evidence type="ECO:0000313" key="2">
    <source>
        <dbReference type="EMBL" id="PRX38965.1"/>
    </source>
</evidence>
<dbReference type="RefSeq" id="WP_106346465.1">
    <property type="nucleotide sequence ID" value="NZ_PVNE01000032.1"/>
</dbReference>
<comment type="caution">
    <text evidence="2">The sequence shown here is derived from an EMBL/GenBank/DDBJ whole genome shotgun (WGS) entry which is preliminary data.</text>
</comment>
<proteinExistence type="predicted"/>
<evidence type="ECO:0000313" key="3">
    <source>
        <dbReference type="Proteomes" id="UP000237797"/>
    </source>
</evidence>
<dbReference type="EMBL" id="PVNE01000032">
    <property type="protein sequence ID" value="PRX38965.1"/>
    <property type="molecule type" value="Genomic_DNA"/>
</dbReference>
<dbReference type="PROSITE" id="PS51257">
    <property type="entry name" value="PROKAR_LIPOPROTEIN"/>
    <property type="match status" value="1"/>
</dbReference>
<reference evidence="2 3" key="1">
    <citation type="submission" date="2018-03" db="EMBL/GenBank/DDBJ databases">
        <title>Genomic Encyclopedia of Archaeal and Bacterial Type Strains, Phase II (KMG-II): from individual species to whole genera.</title>
        <authorList>
            <person name="Goeker M."/>
        </authorList>
    </citation>
    <scope>NUCLEOTIDE SEQUENCE [LARGE SCALE GENOMIC DNA]</scope>
    <source>
        <strain evidence="2 3">DSM 44946</strain>
    </source>
</reference>
<gene>
    <name evidence="2" type="ORF">CLV97_13217</name>
</gene>
<evidence type="ECO:0000256" key="1">
    <source>
        <dbReference type="SAM" id="MobiDB-lite"/>
    </source>
</evidence>
<accession>A0A2T0LAV3</accession>
<dbReference type="AlphaFoldDB" id="A0A2T0LAV3"/>
<sequence>MKKGWILPLSVVLIFALLGCSQVEPMTPQMLPKQSIEIGNRPEPRKKKEIHPSEPLIRPGQITKINGFGTFELLYIAHPFEEVHLSSLKINLDRIKIFKVTDITLPFREDLKAFGWKGNKTAYIVQIEYSIENSGDDTLRLEPAPFQSLVLSGGGQATGRQFRSYADHRLEGKGKKNYQVIRFVLDRKPGNVRSVRLTTGKVYNLDAARWHGESKRIEISMK</sequence>